<reference evidence="1 2" key="1">
    <citation type="journal article" date="2014" name="PLoS Genet.">
        <title>The Genome of Spironucleus salmonicida Highlights a Fish Pathogen Adapted to Fluctuating Environments.</title>
        <authorList>
            <person name="Xu F."/>
            <person name="Jerlstrom-Hultqvist J."/>
            <person name="Einarsson E."/>
            <person name="Astvaldsson A."/>
            <person name="Svard S.G."/>
            <person name="Andersson J.O."/>
        </authorList>
    </citation>
    <scope>NUCLEOTIDE SEQUENCE</scope>
    <source>
        <strain evidence="2">ATCC 50377</strain>
    </source>
</reference>
<dbReference type="VEuPathDB" id="GiardiaDB:SS50377_25658"/>
<dbReference type="AlphaFoldDB" id="V6LYU5"/>
<keyword evidence="3" id="KW-1185">Reference proteome</keyword>
<name>V6LYU5_9EUKA</name>
<dbReference type="EMBL" id="AUWU02000006">
    <property type="protein sequence ID" value="KAH0571473.1"/>
    <property type="molecule type" value="Genomic_DNA"/>
</dbReference>
<sequence length="140" mass="15312">MNSTTVAIIGAKNTGKSSLATRLAYSKCKEIESGISDIYNRKLVSGILEVLDGSNDFNENSDFVKKTQYLIVCFSNTEETTEMLNLAFAQRGGEKLKQCWVLGLLNQVQGAFDRFDAICLDADAKNGVGLNSIYTQLGIK</sequence>
<dbReference type="Gene3D" id="3.40.50.300">
    <property type="entry name" value="P-loop containing nucleotide triphosphate hydrolases"/>
    <property type="match status" value="1"/>
</dbReference>
<dbReference type="SUPFAM" id="SSF52540">
    <property type="entry name" value="P-loop containing nucleoside triphosphate hydrolases"/>
    <property type="match status" value="1"/>
</dbReference>
<organism evidence="1">
    <name type="scientific">Spironucleus salmonicida</name>
    <dbReference type="NCBI Taxonomy" id="348837"/>
    <lineage>
        <taxon>Eukaryota</taxon>
        <taxon>Metamonada</taxon>
        <taxon>Diplomonadida</taxon>
        <taxon>Hexamitidae</taxon>
        <taxon>Hexamitinae</taxon>
        <taxon>Spironucleus</taxon>
    </lineage>
</organism>
<protein>
    <recommendedName>
        <fullName evidence="4">G domain-containing protein</fullName>
    </recommendedName>
</protein>
<gene>
    <name evidence="1" type="ORF">SS50377_10190</name>
    <name evidence="2" type="ORF">SS50377_25658</name>
</gene>
<accession>V6LYU5</accession>
<dbReference type="EMBL" id="KI545950">
    <property type="protein sequence ID" value="EST49443.1"/>
    <property type="molecule type" value="Genomic_DNA"/>
</dbReference>
<dbReference type="InterPro" id="IPR027417">
    <property type="entry name" value="P-loop_NTPase"/>
</dbReference>
<evidence type="ECO:0000313" key="3">
    <source>
        <dbReference type="Proteomes" id="UP000018208"/>
    </source>
</evidence>
<evidence type="ECO:0000313" key="2">
    <source>
        <dbReference type="EMBL" id="KAH0571473.1"/>
    </source>
</evidence>
<evidence type="ECO:0008006" key="4">
    <source>
        <dbReference type="Google" id="ProtNLM"/>
    </source>
</evidence>
<evidence type="ECO:0000313" key="1">
    <source>
        <dbReference type="EMBL" id="EST49443.1"/>
    </source>
</evidence>
<dbReference type="Proteomes" id="UP000018208">
    <property type="component" value="Unassembled WGS sequence"/>
</dbReference>
<proteinExistence type="predicted"/>
<reference evidence="2" key="2">
    <citation type="submission" date="2020-12" db="EMBL/GenBank/DDBJ databases">
        <title>New Spironucleus salmonicida genome in near-complete chromosomes.</title>
        <authorList>
            <person name="Xu F."/>
            <person name="Kurt Z."/>
            <person name="Jimenez-Gonzalez A."/>
            <person name="Astvaldsson A."/>
            <person name="Andersson J.O."/>
            <person name="Svard S.G."/>
        </authorList>
    </citation>
    <scope>NUCLEOTIDE SEQUENCE</scope>
    <source>
        <strain evidence="2">ATCC 50377</strain>
    </source>
</reference>